<evidence type="ECO:0000313" key="2">
    <source>
        <dbReference type="EMBL" id="GAJ21200.1"/>
    </source>
</evidence>
<dbReference type="InterPro" id="IPR016181">
    <property type="entry name" value="Acyl_CoA_acyltransferase"/>
</dbReference>
<reference evidence="2" key="1">
    <citation type="journal article" date="2014" name="Front. Microbiol.">
        <title>High frequency of phylogenetically diverse reductive dehalogenase-homologous genes in deep subseafloor sedimentary metagenomes.</title>
        <authorList>
            <person name="Kawai M."/>
            <person name="Futagami T."/>
            <person name="Toyoda A."/>
            <person name="Takaki Y."/>
            <person name="Nishi S."/>
            <person name="Hori S."/>
            <person name="Arai W."/>
            <person name="Tsubouchi T."/>
            <person name="Morono Y."/>
            <person name="Uchiyama I."/>
            <person name="Ito T."/>
            <person name="Fujiyama A."/>
            <person name="Inagaki F."/>
            <person name="Takami H."/>
        </authorList>
    </citation>
    <scope>NUCLEOTIDE SEQUENCE</scope>
    <source>
        <strain evidence="2">Expedition CK06-06</strain>
    </source>
</reference>
<dbReference type="PANTHER" id="PTHR43415:SF3">
    <property type="entry name" value="GNAT-FAMILY ACETYLTRANSFERASE"/>
    <property type="match status" value="1"/>
</dbReference>
<accession>X1W122</accession>
<dbReference type="AlphaFoldDB" id="X1W122"/>
<evidence type="ECO:0000259" key="1">
    <source>
        <dbReference type="Pfam" id="PF13302"/>
    </source>
</evidence>
<sequence length="141" mass="16377">FSTLGPQVIKSLFKTVKERLGKIKNFPIQGKKIYLKKLTQANATKDYCNWLSDIKVNKYIRTKKGTIKSLREYILEKNKNPNCLFLGIFTRNTDKHIGNVKLEPIDWKSKKAGFGIMIGDKNYWGKRMAQEAVRLITEYAF</sequence>
<dbReference type="SUPFAM" id="SSF55729">
    <property type="entry name" value="Acyl-CoA N-acyltransferases (Nat)"/>
    <property type="match status" value="1"/>
</dbReference>
<feature type="non-terminal residue" evidence="2">
    <location>
        <position position="1"/>
    </location>
</feature>
<dbReference type="GO" id="GO:0016747">
    <property type="term" value="F:acyltransferase activity, transferring groups other than amino-acyl groups"/>
    <property type="evidence" value="ECO:0007669"/>
    <property type="project" value="InterPro"/>
</dbReference>
<dbReference type="EMBL" id="BARW01039551">
    <property type="protein sequence ID" value="GAJ21200.1"/>
    <property type="molecule type" value="Genomic_DNA"/>
</dbReference>
<dbReference type="PANTHER" id="PTHR43415">
    <property type="entry name" value="SPERMIDINE N(1)-ACETYLTRANSFERASE"/>
    <property type="match status" value="1"/>
</dbReference>
<feature type="domain" description="N-acetyltransferase" evidence="1">
    <location>
        <begin position="34"/>
        <end position="141"/>
    </location>
</feature>
<dbReference type="Pfam" id="PF13302">
    <property type="entry name" value="Acetyltransf_3"/>
    <property type="match status" value="1"/>
</dbReference>
<comment type="caution">
    <text evidence="2">The sequence shown here is derived from an EMBL/GenBank/DDBJ whole genome shotgun (WGS) entry which is preliminary data.</text>
</comment>
<gene>
    <name evidence="2" type="ORF">S12H4_60196</name>
</gene>
<name>X1W122_9ZZZZ</name>
<dbReference type="Gene3D" id="3.40.630.30">
    <property type="match status" value="1"/>
</dbReference>
<organism evidence="2">
    <name type="scientific">marine sediment metagenome</name>
    <dbReference type="NCBI Taxonomy" id="412755"/>
    <lineage>
        <taxon>unclassified sequences</taxon>
        <taxon>metagenomes</taxon>
        <taxon>ecological metagenomes</taxon>
    </lineage>
</organism>
<dbReference type="InterPro" id="IPR000182">
    <property type="entry name" value="GNAT_dom"/>
</dbReference>
<proteinExistence type="predicted"/>
<feature type="non-terminal residue" evidence="2">
    <location>
        <position position="141"/>
    </location>
</feature>
<protein>
    <recommendedName>
        <fullName evidence="1">N-acetyltransferase domain-containing protein</fullName>
    </recommendedName>
</protein>